<evidence type="ECO:0008006" key="4">
    <source>
        <dbReference type="Google" id="ProtNLM"/>
    </source>
</evidence>
<proteinExistence type="predicted"/>
<accession>A0ABT9Q0N6</accession>
<evidence type="ECO:0000313" key="3">
    <source>
        <dbReference type="Proteomes" id="UP001241472"/>
    </source>
</evidence>
<dbReference type="Proteomes" id="UP001241472">
    <property type="component" value="Unassembled WGS sequence"/>
</dbReference>
<protein>
    <recommendedName>
        <fullName evidence="4">DUF2188 domain-containing protein</fullName>
    </recommendedName>
</protein>
<evidence type="ECO:0000256" key="1">
    <source>
        <dbReference type="SAM" id="MobiDB-lite"/>
    </source>
</evidence>
<feature type="compositionally biased region" description="Polar residues" evidence="1">
    <location>
        <begin position="75"/>
        <end position="86"/>
    </location>
</feature>
<organism evidence="2 3">
    <name type="scientific">Neorhizobium huautlense</name>
    <dbReference type="NCBI Taxonomy" id="67774"/>
    <lineage>
        <taxon>Bacteria</taxon>
        <taxon>Pseudomonadati</taxon>
        <taxon>Pseudomonadota</taxon>
        <taxon>Alphaproteobacteria</taxon>
        <taxon>Hyphomicrobiales</taxon>
        <taxon>Rhizobiaceae</taxon>
        <taxon>Rhizobium/Agrobacterium group</taxon>
        <taxon>Neorhizobium</taxon>
    </lineage>
</organism>
<evidence type="ECO:0000313" key="2">
    <source>
        <dbReference type="EMBL" id="MDP9839898.1"/>
    </source>
</evidence>
<name>A0ABT9Q0N6_9HYPH</name>
<keyword evidence="3" id="KW-1185">Reference proteome</keyword>
<gene>
    <name evidence="2" type="ORF">J2T09_004678</name>
</gene>
<dbReference type="RefSeq" id="WP_306838987.1">
    <property type="nucleotide sequence ID" value="NZ_JAUSRF010000020.1"/>
</dbReference>
<feature type="region of interest" description="Disordered" evidence="1">
    <location>
        <begin position="62"/>
        <end position="86"/>
    </location>
</feature>
<comment type="caution">
    <text evidence="2">The sequence shown here is derived from an EMBL/GenBank/DDBJ whole genome shotgun (WGS) entry which is preliminary data.</text>
</comment>
<dbReference type="EMBL" id="JAUSRF010000020">
    <property type="protein sequence ID" value="MDP9839898.1"/>
    <property type="molecule type" value="Genomic_DNA"/>
</dbReference>
<sequence length="86" mass="9466">MHATNNEVYRQATGHWVVKFPSRAGETVPVQVIDENLVNEAKVIDRARRIMVELTALAREAGAKAPMPQPPSATEAFTKTQHASLD</sequence>
<reference evidence="2 3" key="1">
    <citation type="submission" date="2023-07" db="EMBL/GenBank/DDBJ databases">
        <title>Sorghum-associated microbial communities from plants grown in Nebraska, USA.</title>
        <authorList>
            <person name="Schachtman D."/>
        </authorList>
    </citation>
    <scope>NUCLEOTIDE SEQUENCE [LARGE SCALE GENOMIC DNA]</scope>
    <source>
        <strain evidence="2 3">DS1307</strain>
    </source>
</reference>